<evidence type="ECO:0000256" key="5">
    <source>
        <dbReference type="SAM" id="Phobius"/>
    </source>
</evidence>
<sequence>MANQIMPKFVIQRSQYEVRERPSRIYSWKVFIISQMLVEVPWQLILGVLVWASFYFSVFDTSTTPETRDLVLLFIIQFYIYAASMAQFVAPHLTTLVSQLC</sequence>
<keyword evidence="4 5" id="KW-0472">Membrane</keyword>
<dbReference type="Proteomes" id="UP001610334">
    <property type="component" value="Unassembled WGS sequence"/>
</dbReference>
<feature type="domain" description="ABC-2 type transporter transmembrane" evidence="6">
    <location>
        <begin position="2"/>
        <end position="90"/>
    </location>
</feature>
<evidence type="ECO:0000256" key="3">
    <source>
        <dbReference type="ARBA" id="ARBA00022989"/>
    </source>
</evidence>
<evidence type="ECO:0000256" key="2">
    <source>
        <dbReference type="ARBA" id="ARBA00022692"/>
    </source>
</evidence>
<gene>
    <name evidence="7" type="ORF">BJX63DRAFT_432284</name>
</gene>
<dbReference type="EMBL" id="JBFXLT010000043">
    <property type="protein sequence ID" value="KAL2812995.1"/>
    <property type="molecule type" value="Genomic_DNA"/>
</dbReference>
<dbReference type="Pfam" id="PF01061">
    <property type="entry name" value="ABC2_membrane"/>
    <property type="match status" value="1"/>
</dbReference>
<dbReference type="InterPro" id="IPR013525">
    <property type="entry name" value="ABC2_TM"/>
</dbReference>
<keyword evidence="8" id="KW-1185">Reference proteome</keyword>
<evidence type="ECO:0000313" key="8">
    <source>
        <dbReference type="Proteomes" id="UP001610334"/>
    </source>
</evidence>
<reference evidence="7 8" key="1">
    <citation type="submission" date="2024-07" db="EMBL/GenBank/DDBJ databases">
        <title>Section-level genome sequencing and comparative genomics of Aspergillus sections Usti and Cavernicolus.</title>
        <authorList>
            <consortium name="Lawrence Berkeley National Laboratory"/>
            <person name="Nybo J.L."/>
            <person name="Vesth T.C."/>
            <person name="Theobald S."/>
            <person name="Frisvad J.C."/>
            <person name="Larsen T.O."/>
            <person name="Kjaerboelling I."/>
            <person name="Rothschild-Mancinelli K."/>
            <person name="Lyhne E.K."/>
            <person name="Kogle M.E."/>
            <person name="Barry K."/>
            <person name="Clum A."/>
            <person name="Na H."/>
            <person name="Ledsgaard L."/>
            <person name="Lin J."/>
            <person name="Lipzen A."/>
            <person name="Kuo A."/>
            <person name="Riley R."/>
            <person name="Mondo S."/>
            <person name="Labutti K."/>
            <person name="Haridas S."/>
            <person name="Pangalinan J."/>
            <person name="Salamov A.A."/>
            <person name="Simmons B.A."/>
            <person name="Magnuson J.K."/>
            <person name="Chen J."/>
            <person name="Drula E."/>
            <person name="Henrissat B."/>
            <person name="Wiebenga A."/>
            <person name="Lubbers R.J."/>
            <person name="Gomes A.C."/>
            <person name="Makela M.R."/>
            <person name="Stajich J."/>
            <person name="Grigoriev I.V."/>
            <person name="Mortensen U.H."/>
            <person name="De Vries R.P."/>
            <person name="Baker S.E."/>
            <person name="Andersen M.R."/>
        </authorList>
    </citation>
    <scope>NUCLEOTIDE SEQUENCE [LARGE SCALE GENOMIC DNA]</scope>
    <source>
        <strain evidence="7 8">CBS 588.65</strain>
    </source>
</reference>
<evidence type="ECO:0000256" key="4">
    <source>
        <dbReference type="ARBA" id="ARBA00023136"/>
    </source>
</evidence>
<accession>A0ABR4HC30</accession>
<keyword evidence="2 5" id="KW-0812">Transmembrane</keyword>
<keyword evidence="3 5" id="KW-1133">Transmembrane helix</keyword>
<evidence type="ECO:0000259" key="6">
    <source>
        <dbReference type="Pfam" id="PF01061"/>
    </source>
</evidence>
<organism evidence="7 8">
    <name type="scientific">Aspergillus granulosus</name>
    <dbReference type="NCBI Taxonomy" id="176169"/>
    <lineage>
        <taxon>Eukaryota</taxon>
        <taxon>Fungi</taxon>
        <taxon>Dikarya</taxon>
        <taxon>Ascomycota</taxon>
        <taxon>Pezizomycotina</taxon>
        <taxon>Eurotiomycetes</taxon>
        <taxon>Eurotiomycetidae</taxon>
        <taxon>Eurotiales</taxon>
        <taxon>Aspergillaceae</taxon>
        <taxon>Aspergillus</taxon>
        <taxon>Aspergillus subgen. Nidulantes</taxon>
    </lineage>
</organism>
<name>A0ABR4HC30_9EURO</name>
<proteinExistence type="predicted"/>
<evidence type="ECO:0000256" key="1">
    <source>
        <dbReference type="ARBA" id="ARBA00004141"/>
    </source>
</evidence>
<comment type="subcellular location">
    <subcellularLocation>
        <location evidence="1">Membrane</location>
        <topology evidence="1">Multi-pass membrane protein</topology>
    </subcellularLocation>
</comment>
<feature type="transmembrane region" description="Helical" evidence="5">
    <location>
        <begin position="40"/>
        <end position="58"/>
    </location>
</feature>
<comment type="caution">
    <text evidence="7">The sequence shown here is derived from an EMBL/GenBank/DDBJ whole genome shotgun (WGS) entry which is preliminary data.</text>
</comment>
<feature type="transmembrane region" description="Helical" evidence="5">
    <location>
        <begin position="70"/>
        <end position="90"/>
    </location>
</feature>
<protein>
    <recommendedName>
        <fullName evidence="6">ABC-2 type transporter transmembrane domain-containing protein</fullName>
    </recommendedName>
</protein>
<evidence type="ECO:0000313" key="7">
    <source>
        <dbReference type="EMBL" id="KAL2812995.1"/>
    </source>
</evidence>